<dbReference type="GeneID" id="63745942"/>
<dbReference type="Pfam" id="PF00668">
    <property type="entry name" value="Condensation"/>
    <property type="match status" value="1"/>
</dbReference>
<dbReference type="InterPro" id="IPR001242">
    <property type="entry name" value="Condensation_dom"/>
</dbReference>
<keyword evidence="3" id="KW-1185">Reference proteome</keyword>
<sequence>MFEAHHAIVDIESKATIEADLRTLYRGDRPLSEPPLYRDYIATALQGSQAADKRFWVDYLQDATDPVFLPDCARANSPGESLNVDVVLVPLEKIKQFSRLQGFTSSTLFKAVFAVTFQI</sequence>
<dbReference type="AlphaFoldDB" id="A0A1L9S1E1"/>
<dbReference type="RefSeq" id="XP_040694619.1">
    <property type="nucleotide sequence ID" value="XM_040830094.1"/>
</dbReference>
<organism evidence="2 3">
    <name type="scientific">Aspergillus wentii DTO 134E9</name>
    <dbReference type="NCBI Taxonomy" id="1073089"/>
    <lineage>
        <taxon>Eukaryota</taxon>
        <taxon>Fungi</taxon>
        <taxon>Dikarya</taxon>
        <taxon>Ascomycota</taxon>
        <taxon>Pezizomycotina</taxon>
        <taxon>Eurotiomycetes</taxon>
        <taxon>Eurotiomycetidae</taxon>
        <taxon>Eurotiales</taxon>
        <taxon>Aspergillaceae</taxon>
        <taxon>Aspergillus</taxon>
        <taxon>Aspergillus subgen. Cremei</taxon>
    </lineage>
</organism>
<dbReference type="GO" id="GO:0003824">
    <property type="term" value="F:catalytic activity"/>
    <property type="evidence" value="ECO:0007669"/>
    <property type="project" value="InterPro"/>
</dbReference>
<reference evidence="3" key="1">
    <citation type="journal article" date="2017" name="Genome Biol.">
        <title>Comparative genomics reveals high biological diversity and specific adaptations in the industrially and medically important fungal genus Aspergillus.</title>
        <authorList>
            <person name="de Vries R.P."/>
            <person name="Riley R."/>
            <person name="Wiebenga A."/>
            <person name="Aguilar-Osorio G."/>
            <person name="Amillis S."/>
            <person name="Uchima C.A."/>
            <person name="Anderluh G."/>
            <person name="Asadollahi M."/>
            <person name="Askin M."/>
            <person name="Barry K."/>
            <person name="Battaglia E."/>
            <person name="Bayram O."/>
            <person name="Benocci T."/>
            <person name="Braus-Stromeyer S.A."/>
            <person name="Caldana C."/>
            <person name="Canovas D."/>
            <person name="Cerqueira G.C."/>
            <person name="Chen F."/>
            <person name="Chen W."/>
            <person name="Choi C."/>
            <person name="Clum A."/>
            <person name="Dos Santos R.A."/>
            <person name="Damasio A.R."/>
            <person name="Diallinas G."/>
            <person name="Emri T."/>
            <person name="Fekete E."/>
            <person name="Flipphi M."/>
            <person name="Freyberg S."/>
            <person name="Gallo A."/>
            <person name="Gournas C."/>
            <person name="Habgood R."/>
            <person name="Hainaut M."/>
            <person name="Harispe M.L."/>
            <person name="Henrissat B."/>
            <person name="Hilden K.S."/>
            <person name="Hope R."/>
            <person name="Hossain A."/>
            <person name="Karabika E."/>
            <person name="Karaffa L."/>
            <person name="Karanyi Z."/>
            <person name="Krasevec N."/>
            <person name="Kuo A."/>
            <person name="Kusch H."/>
            <person name="LaButti K."/>
            <person name="Lagendijk E.L."/>
            <person name="Lapidus A."/>
            <person name="Levasseur A."/>
            <person name="Lindquist E."/>
            <person name="Lipzen A."/>
            <person name="Logrieco A.F."/>
            <person name="MacCabe A."/>
            <person name="Maekelae M.R."/>
            <person name="Malavazi I."/>
            <person name="Melin P."/>
            <person name="Meyer V."/>
            <person name="Mielnichuk N."/>
            <person name="Miskei M."/>
            <person name="Molnar A.P."/>
            <person name="Mule G."/>
            <person name="Ngan C.Y."/>
            <person name="Orejas M."/>
            <person name="Orosz E."/>
            <person name="Ouedraogo J.P."/>
            <person name="Overkamp K.M."/>
            <person name="Park H.-S."/>
            <person name="Perrone G."/>
            <person name="Piumi F."/>
            <person name="Punt P.J."/>
            <person name="Ram A.F."/>
            <person name="Ramon A."/>
            <person name="Rauscher S."/>
            <person name="Record E."/>
            <person name="Riano-Pachon D.M."/>
            <person name="Robert V."/>
            <person name="Roehrig J."/>
            <person name="Ruller R."/>
            <person name="Salamov A."/>
            <person name="Salih N.S."/>
            <person name="Samson R.A."/>
            <person name="Sandor E."/>
            <person name="Sanguinetti M."/>
            <person name="Schuetze T."/>
            <person name="Sepcic K."/>
            <person name="Shelest E."/>
            <person name="Sherlock G."/>
            <person name="Sophianopoulou V."/>
            <person name="Squina F.M."/>
            <person name="Sun H."/>
            <person name="Susca A."/>
            <person name="Todd R.B."/>
            <person name="Tsang A."/>
            <person name="Unkles S.E."/>
            <person name="van de Wiele N."/>
            <person name="van Rossen-Uffink D."/>
            <person name="Oliveira J.V."/>
            <person name="Vesth T.C."/>
            <person name="Visser J."/>
            <person name="Yu J.-H."/>
            <person name="Zhou M."/>
            <person name="Andersen M.R."/>
            <person name="Archer D.B."/>
            <person name="Baker S.E."/>
            <person name="Benoit I."/>
            <person name="Brakhage A.A."/>
            <person name="Braus G.H."/>
            <person name="Fischer R."/>
            <person name="Frisvad J.C."/>
            <person name="Goldman G.H."/>
            <person name="Houbraken J."/>
            <person name="Oakley B."/>
            <person name="Pocsi I."/>
            <person name="Scazzocchio C."/>
            <person name="Seiboth B."/>
            <person name="vanKuyk P.A."/>
            <person name="Wortman J."/>
            <person name="Dyer P.S."/>
            <person name="Grigoriev I.V."/>
        </authorList>
    </citation>
    <scope>NUCLEOTIDE SEQUENCE [LARGE SCALE GENOMIC DNA]</scope>
    <source>
        <strain evidence="3">DTO 134E9</strain>
    </source>
</reference>
<evidence type="ECO:0000313" key="2">
    <source>
        <dbReference type="EMBL" id="OJJ40943.1"/>
    </source>
</evidence>
<dbReference type="GO" id="GO:0043041">
    <property type="term" value="P:amino acid activation for nonribosomal peptide biosynthetic process"/>
    <property type="evidence" value="ECO:0007669"/>
    <property type="project" value="TreeGrafter"/>
</dbReference>
<evidence type="ECO:0000313" key="3">
    <source>
        <dbReference type="Proteomes" id="UP000184383"/>
    </source>
</evidence>
<dbReference type="PANTHER" id="PTHR45527:SF12">
    <property type="entry name" value="NONRIBOSOMAL PEPTIDE SYNTHETASE IVOA"/>
    <property type="match status" value="1"/>
</dbReference>
<dbReference type="GO" id="GO:0005737">
    <property type="term" value="C:cytoplasm"/>
    <property type="evidence" value="ECO:0007669"/>
    <property type="project" value="TreeGrafter"/>
</dbReference>
<feature type="domain" description="Condensation" evidence="1">
    <location>
        <begin position="2"/>
        <end position="116"/>
    </location>
</feature>
<name>A0A1L9S1E1_ASPWE</name>
<dbReference type="Gene3D" id="3.30.559.10">
    <property type="entry name" value="Chloramphenicol acetyltransferase-like domain"/>
    <property type="match status" value="1"/>
</dbReference>
<dbReference type="SUPFAM" id="SSF52777">
    <property type="entry name" value="CoA-dependent acyltransferases"/>
    <property type="match status" value="2"/>
</dbReference>
<dbReference type="GO" id="GO:0031177">
    <property type="term" value="F:phosphopantetheine binding"/>
    <property type="evidence" value="ECO:0007669"/>
    <property type="project" value="TreeGrafter"/>
</dbReference>
<dbReference type="VEuPathDB" id="FungiDB:ASPWEDRAFT_166988"/>
<dbReference type="PANTHER" id="PTHR45527">
    <property type="entry name" value="NONRIBOSOMAL PEPTIDE SYNTHETASE"/>
    <property type="match status" value="1"/>
</dbReference>
<gene>
    <name evidence="2" type="ORF">ASPWEDRAFT_166988</name>
</gene>
<dbReference type="EMBL" id="KV878209">
    <property type="protein sequence ID" value="OJJ40943.1"/>
    <property type="molecule type" value="Genomic_DNA"/>
</dbReference>
<protein>
    <recommendedName>
        <fullName evidence="1">Condensation domain-containing protein</fullName>
    </recommendedName>
</protein>
<dbReference type="GO" id="GO:0044550">
    <property type="term" value="P:secondary metabolite biosynthetic process"/>
    <property type="evidence" value="ECO:0007669"/>
    <property type="project" value="TreeGrafter"/>
</dbReference>
<evidence type="ECO:0000259" key="1">
    <source>
        <dbReference type="Pfam" id="PF00668"/>
    </source>
</evidence>
<proteinExistence type="predicted"/>
<dbReference type="Proteomes" id="UP000184383">
    <property type="component" value="Unassembled WGS sequence"/>
</dbReference>
<accession>A0A1L9S1E1</accession>
<dbReference type="InterPro" id="IPR023213">
    <property type="entry name" value="CAT-like_dom_sf"/>
</dbReference>
<dbReference type="Gene3D" id="3.30.559.30">
    <property type="entry name" value="Nonribosomal peptide synthetase, condensation domain"/>
    <property type="match status" value="1"/>
</dbReference>